<evidence type="ECO:0000256" key="4">
    <source>
        <dbReference type="SAM" id="SignalP"/>
    </source>
</evidence>
<dbReference type="HOGENOM" id="CLU_592706_0_0_11"/>
<dbReference type="STRING" id="633147.Olsu_1154"/>
<keyword evidence="2" id="KW-0175">Coiled coil</keyword>
<protein>
    <recommendedName>
        <fullName evidence="5">Peptidoglycan hydrolase PcsB coiled-coil domain-containing protein</fullName>
    </recommendedName>
</protein>
<evidence type="ECO:0000259" key="5">
    <source>
        <dbReference type="Pfam" id="PF24568"/>
    </source>
</evidence>
<feature type="region of interest" description="Disordered" evidence="3">
    <location>
        <begin position="217"/>
        <end position="267"/>
    </location>
</feature>
<dbReference type="InterPro" id="IPR006311">
    <property type="entry name" value="TAT_signal"/>
</dbReference>
<reference evidence="6 7" key="1">
    <citation type="journal article" date="2010" name="Stand. Genomic Sci.">
        <title>Complete genome sequence of Olsenella uli type strain (VPI D76D-27C).</title>
        <authorList>
            <person name="Goker M."/>
            <person name="Held B."/>
            <person name="Lucas S."/>
            <person name="Nolan M."/>
            <person name="Yasawong M."/>
            <person name="Glavina Del Rio T."/>
            <person name="Tice H."/>
            <person name="Cheng J.F."/>
            <person name="Bruce D."/>
            <person name="Detter J.C."/>
            <person name="Tapia R."/>
            <person name="Han C."/>
            <person name="Goodwin L."/>
            <person name="Pitluck S."/>
            <person name="Liolios K."/>
            <person name="Ivanova N."/>
            <person name="Mavromatis K."/>
            <person name="Mikhailova N."/>
            <person name="Pati A."/>
            <person name="Chen A."/>
            <person name="Palaniappan K."/>
            <person name="Land M."/>
            <person name="Hauser L."/>
            <person name="Chang Y.J."/>
            <person name="Jeffries C.D."/>
            <person name="Rohde M."/>
            <person name="Sikorski J."/>
            <person name="Pukall R."/>
            <person name="Woyke T."/>
            <person name="Bristow J."/>
            <person name="Eisen J.A."/>
            <person name="Markowitz V."/>
            <person name="Hugenholtz P."/>
            <person name="Kyrpides N.C."/>
            <person name="Klenk H.P."/>
            <person name="Lapidus A."/>
        </authorList>
    </citation>
    <scope>NUCLEOTIDE SEQUENCE [LARGE SCALE GENOMIC DNA]</scope>
    <source>
        <strain evidence="7">ATCC 49627 / DSM 7084 / CIP 109912 / JCM 12494 / NCIMB 702895 / VPI D76D-27C</strain>
    </source>
</reference>
<feature type="signal peptide" evidence="4">
    <location>
        <begin position="1"/>
        <end position="32"/>
    </location>
</feature>
<feature type="domain" description="Peptidoglycan hydrolase PcsB coiled-coil" evidence="5">
    <location>
        <begin position="87"/>
        <end position="160"/>
    </location>
</feature>
<sequence length="390" mass="41901">MTHRNLTRRDALRLFIAAGAAAAMSPAKHALADTESDLAAAQSQLDKVQAQLDQIAADYEALSEENSRTKDEIEGVQDQIDNTQGDIDKKQDELDEKKEQLSKRVSSAYKSGADGFLSVLFSSTSFEELSSNIYYLDKISENDKQMIEDVKSIKAELETKKEELESQKGDLEALNATQVQQLSDMQAKQDEATRTLNGLSQQVKDLMAQRDAELEAMAKERAAQEAAAAAAAASSSSRSNPNTNSNPGGGSPNVTGDLPSGGSTTGSQQRVINACYSTPSPGAGLCAMWVSRVFSNAGYGYASGNANDMYNAWCYSSDRSALQPGMIVAVSTHSHTSAGRIYGHIGIYIGGGMIMENIGSINTQSVNSWISYYGTTVTPRWGWLMGIQLA</sequence>
<dbReference type="Gene3D" id="6.10.250.3150">
    <property type="match status" value="1"/>
</dbReference>
<dbReference type="InterPro" id="IPR038765">
    <property type="entry name" value="Papain-like_cys_pep_sf"/>
</dbReference>
<feature type="coiled-coil region" evidence="2">
    <location>
        <begin position="147"/>
        <end position="216"/>
    </location>
</feature>
<dbReference type="InterPro" id="IPR057309">
    <property type="entry name" value="PcsB_CC"/>
</dbReference>
<dbReference type="EMBL" id="CP002106">
    <property type="protein sequence ID" value="ADK68264.1"/>
    <property type="molecule type" value="Genomic_DNA"/>
</dbReference>
<dbReference type="Gene3D" id="3.90.1720.10">
    <property type="entry name" value="endopeptidase domain like (from Nostoc punctiforme)"/>
    <property type="match status" value="1"/>
</dbReference>
<feature type="compositionally biased region" description="Low complexity" evidence="3">
    <location>
        <begin position="224"/>
        <end position="256"/>
    </location>
</feature>
<dbReference type="Proteomes" id="UP000000333">
    <property type="component" value="Chromosome"/>
</dbReference>
<evidence type="ECO:0000256" key="1">
    <source>
        <dbReference type="ARBA" id="ARBA00022729"/>
    </source>
</evidence>
<dbReference type="KEGG" id="ols:Olsu_1154"/>
<dbReference type="OrthoDB" id="9812962at2"/>
<name>E1QVW1_OLSUV</name>
<dbReference type="PATRIC" id="fig|633147.7.peg.387"/>
<keyword evidence="1 4" id="KW-0732">Signal</keyword>
<dbReference type="AlphaFoldDB" id="E1QVW1"/>
<proteinExistence type="predicted"/>
<feature type="chain" id="PRO_5009953333" description="Peptidoglycan hydrolase PcsB coiled-coil domain-containing protein" evidence="4">
    <location>
        <begin position="33"/>
        <end position="390"/>
    </location>
</feature>
<accession>E1QVW1</accession>
<dbReference type="PROSITE" id="PS51318">
    <property type="entry name" value="TAT"/>
    <property type="match status" value="1"/>
</dbReference>
<keyword evidence="7" id="KW-1185">Reference proteome</keyword>
<evidence type="ECO:0000313" key="7">
    <source>
        <dbReference type="Proteomes" id="UP000000333"/>
    </source>
</evidence>
<feature type="coiled-coil region" evidence="2">
    <location>
        <begin position="31"/>
        <end position="100"/>
    </location>
</feature>
<evidence type="ECO:0000256" key="3">
    <source>
        <dbReference type="SAM" id="MobiDB-lite"/>
    </source>
</evidence>
<organism evidence="6 7">
    <name type="scientific">Olsenella uli (strain ATCC 49627 / DSM 7084 / CCUG 31166 / CIP 109912 / JCM 12494 / LMG 11480 / NCIMB 702895 / VPI D76D-27C)</name>
    <name type="common">Lactobacillus uli</name>
    <dbReference type="NCBI Taxonomy" id="633147"/>
    <lineage>
        <taxon>Bacteria</taxon>
        <taxon>Bacillati</taxon>
        <taxon>Actinomycetota</taxon>
        <taxon>Coriobacteriia</taxon>
        <taxon>Coriobacteriales</taxon>
        <taxon>Atopobiaceae</taxon>
        <taxon>Olsenella</taxon>
    </lineage>
</organism>
<gene>
    <name evidence="6" type="ordered locus">Olsu_1154</name>
</gene>
<dbReference type="eggNOG" id="COG3883">
    <property type="taxonomic scope" value="Bacteria"/>
</dbReference>
<dbReference type="GeneID" id="78512575"/>
<evidence type="ECO:0000313" key="6">
    <source>
        <dbReference type="EMBL" id="ADK68264.1"/>
    </source>
</evidence>
<dbReference type="Pfam" id="PF24568">
    <property type="entry name" value="CC_PcsB"/>
    <property type="match status" value="1"/>
</dbReference>
<dbReference type="SUPFAM" id="SSF54001">
    <property type="entry name" value="Cysteine proteinases"/>
    <property type="match status" value="1"/>
</dbReference>
<dbReference type="RefSeq" id="WP_013252016.1">
    <property type="nucleotide sequence ID" value="NC_014363.1"/>
</dbReference>
<evidence type="ECO:0000256" key="2">
    <source>
        <dbReference type="SAM" id="Coils"/>
    </source>
</evidence>